<accession>A0A699IN06</accession>
<evidence type="ECO:0008006" key="3">
    <source>
        <dbReference type="Google" id="ProtNLM"/>
    </source>
</evidence>
<reference evidence="2" key="1">
    <citation type="journal article" date="2019" name="Sci. Rep.">
        <title>Draft genome of Tanacetum cinerariifolium, the natural source of mosquito coil.</title>
        <authorList>
            <person name="Yamashiro T."/>
            <person name="Shiraishi A."/>
            <person name="Satake H."/>
            <person name="Nakayama K."/>
        </authorList>
    </citation>
    <scope>NUCLEOTIDE SEQUENCE</scope>
</reference>
<evidence type="ECO:0000256" key="1">
    <source>
        <dbReference type="SAM" id="MobiDB-lite"/>
    </source>
</evidence>
<gene>
    <name evidence="2" type="ORF">Tci_549509</name>
</gene>
<sequence length="489" mass="53261">LKFLTLRSYVASTAFNLLSTASGREPAEREVKLLTLTEGRTVLLNPPVLAASRDSDDSIDKLFDEGNDDVPKETIAKDVSKVATEKTKKKRKRKVAGDASGSTFPPKRLREDHHATTSNTEGEISCWDVPAMTVVITTTVTANASAIPPPEVRVVSKNLEIFRDSAFAGGANANAAGTSKFNEPADSSDSFYASQDLDSKTLHRIYVSKWNVTNDFVLDDPYEQKDKLEDKCSEQTALLSERDAEIAHLKSLLSLKEAEAAGAIRLRGQISAIEAVDAAKAALKETELAFLTAQVAQLTFDLSGFQLSRNELSFKVASLESERDCLKSSLESEFEFFRERVEATQDEQAKAIDCAVNKGIQDDLRAGIDHGKAGKDLSVIEAYDPFAEAKYVEFVSALCCSLSSSKGKEREIMEKHLSLTDVMVPLAEPLSSRSLIGEASTSAAPATSEPITTLSTTFASFDVVPPLSISNDQFLHDEDPRVITFEKKS</sequence>
<dbReference type="EMBL" id="BKCJ010321962">
    <property type="protein sequence ID" value="GEZ77536.1"/>
    <property type="molecule type" value="Genomic_DNA"/>
</dbReference>
<feature type="region of interest" description="Disordered" evidence="1">
    <location>
        <begin position="84"/>
        <end position="121"/>
    </location>
</feature>
<proteinExistence type="predicted"/>
<protein>
    <recommendedName>
        <fullName evidence="3">Transposase (Putative), gypsy type</fullName>
    </recommendedName>
</protein>
<evidence type="ECO:0000313" key="2">
    <source>
        <dbReference type="EMBL" id="GEZ77536.1"/>
    </source>
</evidence>
<organism evidence="2">
    <name type="scientific">Tanacetum cinerariifolium</name>
    <name type="common">Dalmatian daisy</name>
    <name type="synonym">Chrysanthemum cinerariifolium</name>
    <dbReference type="NCBI Taxonomy" id="118510"/>
    <lineage>
        <taxon>Eukaryota</taxon>
        <taxon>Viridiplantae</taxon>
        <taxon>Streptophyta</taxon>
        <taxon>Embryophyta</taxon>
        <taxon>Tracheophyta</taxon>
        <taxon>Spermatophyta</taxon>
        <taxon>Magnoliopsida</taxon>
        <taxon>eudicotyledons</taxon>
        <taxon>Gunneridae</taxon>
        <taxon>Pentapetalae</taxon>
        <taxon>asterids</taxon>
        <taxon>campanulids</taxon>
        <taxon>Asterales</taxon>
        <taxon>Asteraceae</taxon>
        <taxon>Asteroideae</taxon>
        <taxon>Anthemideae</taxon>
        <taxon>Anthemidinae</taxon>
        <taxon>Tanacetum</taxon>
    </lineage>
</organism>
<name>A0A699IN06_TANCI</name>
<dbReference type="AlphaFoldDB" id="A0A699IN06"/>
<comment type="caution">
    <text evidence="2">The sequence shown here is derived from an EMBL/GenBank/DDBJ whole genome shotgun (WGS) entry which is preliminary data.</text>
</comment>
<feature type="non-terminal residue" evidence="2">
    <location>
        <position position="1"/>
    </location>
</feature>